<gene>
    <name evidence="1" type="ORF">F383_15836</name>
</gene>
<reference evidence="2" key="1">
    <citation type="submission" date="2014-09" db="EMBL/GenBank/DDBJ databases">
        <authorList>
            <person name="Mudge J."/>
            <person name="Ramaraj T."/>
            <person name="Lindquist I.E."/>
            <person name="Bharti A.K."/>
            <person name="Sundararajan A."/>
            <person name="Cameron C.T."/>
            <person name="Woodward J.E."/>
            <person name="May G.D."/>
            <person name="Brubaker C."/>
            <person name="Broadhvest J."/>
            <person name="Wilkins T.A."/>
        </authorList>
    </citation>
    <scope>NUCLEOTIDE SEQUENCE</scope>
    <source>
        <strain evidence="2">cv. AKA8401</strain>
    </source>
</reference>
<accession>A0A0B0PSY5</accession>
<evidence type="ECO:0000313" key="2">
    <source>
        <dbReference type="Proteomes" id="UP000032142"/>
    </source>
</evidence>
<name>A0A0B0PSY5_GOSAR</name>
<evidence type="ECO:0000313" key="1">
    <source>
        <dbReference type="EMBL" id="KHG27942.1"/>
    </source>
</evidence>
<sequence length="14" mass="1692">MKRNIIINIHINGR</sequence>
<proteinExistence type="predicted"/>
<protein>
    <submittedName>
        <fullName evidence="1">Uncharacterized protein</fullName>
    </submittedName>
</protein>
<keyword evidence="2" id="KW-1185">Reference proteome</keyword>
<dbReference type="Proteomes" id="UP000032142">
    <property type="component" value="Unassembled WGS sequence"/>
</dbReference>
<organism evidence="1 2">
    <name type="scientific">Gossypium arboreum</name>
    <name type="common">Tree cotton</name>
    <name type="synonym">Gossypium nanking</name>
    <dbReference type="NCBI Taxonomy" id="29729"/>
    <lineage>
        <taxon>Eukaryota</taxon>
        <taxon>Viridiplantae</taxon>
        <taxon>Streptophyta</taxon>
        <taxon>Embryophyta</taxon>
        <taxon>Tracheophyta</taxon>
        <taxon>Spermatophyta</taxon>
        <taxon>Magnoliopsida</taxon>
        <taxon>eudicotyledons</taxon>
        <taxon>Gunneridae</taxon>
        <taxon>Pentapetalae</taxon>
        <taxon>rosids</taxon>
        <taxon>malvids</taxon>
        <taxon>Malvales</taxon>
        <taxon>Malvaceae</taxon>
        <taxon>Malvoideae</taxon>
        <taxon>Gossypium</taxon>
    </lineage>
</organism>
<dbReference type="EMBL" id="KN443007">
    <property type="protein sequence ID" value="KHG27942.1"/>
    <property type="molecule type" value="Genomic_DNA"/>
</dbReference>